<keyword evidence="2 5" id="KW-0238">DNA-binding</keyword>
<evidence type="ECO:0000313" key="5">
    <source>
        <dbReference type="EMBL" id="MET3792247.1"/>
    </source>
</evidence>
<sequence length="287" mass="31948">MTAEFGNGAASAFSAHAARALDHCERAEAPQMLLDAIGSVVPYAFAMSVVYHRDGPPDHVVDTFTGRAAKQAMQLYLEGTYILNPVYNAYLAGLRAGVHRLRELAPDNYFSSDHYRQFKVRRQDDEELGYLTHGWPAGMEEVVIAIELPQGDLGEISLYRQASRGGFAETDCALLQAVEPLVGAVYRRIWQHRPRRARQGGRASPLDHLLEDFGKGKLSPRECEVAHMILKGHSGESIARNLGISITTVKTHRQNLYAKLGLATQQELFSLLIRSLQEKDALLPERR</sequence>
<evidence type="ECO:0000259" key="4">
    <source>
        <dbReference type="PROSITE" id="PS50043"/>
    </source>
</evidence>
<dbReference type="RefSeq" id="WP_354195052.1">
    <property type="nucleotide sequence ID" value="NZ_JBEPML010000007.1"/>
</dbReference>
<evidence type="ECO:0000313" key="6">
    <source>
        <dbReference type="Proteomes" id="UP001549076"/>
    </source>
</evidence>
<dbReference type="SMART" id="SM00421">
    <property type="entry name" value="HTH_LUXR"/>
    <property type="match status" value="1"/>
</dbReference>
<feature type="domain" description="HTH luxR-type" evidence="4">
    <location>
        <begin position="211"/>
        <end position="276"/>
    </location>
</feature>
<evidence type="ECO:0000256" key="3">
    <source>
        <dbReference type="ARBA" id="ARBA00023163"/>
    </source>
</evidence>
<gene>
    <name evidence="5" type="ORF">ABID37_002462</name>
</gene>
<dbReference type="InterPro" id="IPR036388">
    <property type="entry name" value="WH-like_DNA-bd_sf"/>
</dbReference>
<dbReference type="CDD" id="cd06170">
    <property type="entry name" value="LuxR_C_like"/>
    <property type="match status" value="1"/>
</dbReference>
<proteinExistence type="predicted"/>
<keyword evidence="1" id="KW-0805">Transcription regulation</keyword>
<keyword evidence="6" id="KW-1185">Reference proteome</keyword>
<evidence type="ECO:0000256" key="2">
    <source>
        <dbReference type="ARBA" id="ARBA00023125"/>
    </source>
</evidence>
<dbReference type="GO" id="GO:0003677">
    <property type="term" value="F:DNA binding"/>
    <property type="evidence" value="ECO:0007669"/>
    <property type="project" value="UniProtKB-KW"/>
</dbReference>
<protein>
    <submittedName>
        <fullName evidence="5">DNA-binding CsgD family transcriptional regulator</fullName>
    </submittedName>
</protein>
<keyword evidence="3" id="KW-0804">Transcription</keyword>
<comment type="caution">
    <text evidence="5">The sequence shown here is derived from an EMBL/GenBank/DDBJ whole genome shotgun (WGS) entry which is preliminary data.</text>
</comment>
<dbReference type="PRINTS" id="PR00038">
    <property type="entry name" value="HTHLUXR"/>
</dbReference>
<dbReference type="InterPro" id="IPR000792">
    <property type="entry name" value="Tscrpt_reg_LuxR_C"/>
</dbReference>
<dbReference type="EMBL" id="JBEPML010000007">
    <property type="protein sequence ID" value="MET3792247.1"/>
    <property type="molecule type" value="Genomic_DNA"/>
</dbReference>
<accession>A0ABV2N356</accession>
<reference evidence="5 6" key="1">
    <citation type="submission" date="2024-06" db="EMBL/GenBank/DDBJ databases">
        <title>Genomic Encyclopedia of Type Strains, Phase IV (KMG-IV): sequencing the most valuable type-strain genomes for metagenomic binning, comparative biology and taxonomic classification.</title>
        <authorList>
            <person name="Goeker M."/>
        </authorList>
    </citation>
    <scope>NUCLEOTIDE SEQUENCE [LARGE SCALE GENOMIC DNA]</scope>
    <source>
        <strain evidence="5 6">DSM 27865</strain>
    </source>
</reference>
<evidence type="ECO:0000256" key="1">
    <source>
        <dbReference type="ARBA" id="ARBA00023015"/>
    </source>
</evidence>
<name>A0ABV2N356_9HYPH</name>
<dbReference type="Proteomes" id="UP001549076">
    <property type="component" value="Unassembled WGS sequence"/>
</dbReference>
<dbReference type="PROSITE" id="PS50043">
    <property type="entry name" value="HTH_LUXR_2"/>
    <property type="match status" value="1"/>
</dbReference>
<dbReference type="PANTHER" id="PTHR44688:SF16">
    <property type="entry name" value="DNA-BINDING TRANSCRIPTIONAL ACTIVATOR DEVR_DOSR"/>
    <property type="match status" value="1"/>
</dbReference>
<dbReference type="InterPro" id="IPR016032">
    <property type="entry name" value="Sig_transdc_resp-reg_C-effctor"/>
</dbReference>
<dbReference type="Gene3D" id="1.10.10.10">
    <property type="entry name" value="Winged helix-like DNA-binding domain superfamily/Winged helix DNA-binding domain"/>
    <property type="match status" value="1"/>
</dbReference>
<dbReference type="SUPFAM" id="SSF46894">
    <property type="entry name" value="C-terminal effector domain of the bipartite response regulators"/>
    <property type="match status" value="1"/>
</dbReference>
<dbReference type="Pfam" id="PF00196">
    <property type="entry name" value="GerE"/>
    <property type="match status" value="1"/>
</dbReference>
<organism evidence="5 6">
    <name type="scientific">Aquamicrobium terrae</name>
    <dbReference type="NCBI Taxonomy" id="1324945"/>
    <lineage>
        <taxon>Bacteria</taxon>
        <taxon>Pseudomonadati</taxon>
        <taxon>Pseudomonadota</taxon>
        <taxon>Alphaproteobacteria</taxon>
        <taxon>Hyphomicrobiales</taxon>
        <taxon>Phyllobacteriaceae</taxon>
        <taxon>Aquamicrobium</taxon>
    </lineage>
</organism>
<dbReference type="PANTHER" id="PTHR44688">
    <property type="entry name" value="DNA-BINDING TRANSCRIPTIONAL ACTIVATOR DEVR_DOSR"/>
    <property type="match status" value="1"/>
</dbReference>